<accession>A0A0F9KAR9</accession>
<name>A0A0F9KAR9_9ZZZZ</name>
<evidence type="ECO:0000313" key="1">
    <source>
        <dbReference type="EMBL" id="KKM79058.1"/>
    </source>
</evidence>
<protein>
    <submittedName>
        <fullName evidence="1">Uncharacterized protein</fullName>
    </submittedName>
</protein>
<gene>
    <name evidence="1" type="ORF">LCGC14_1353730</name>
</gene>
<proteinExistence type="predicted"/>
<reference evidence="1" key="1">
    <citation type="journal article" date="2015" name="Nature">
        <title>Complex archaea that bridge the gap between prokaryotes and eukaryotes.</title>
        <authorList>
            <person name="Spang A."/>
            <person name="Saw J.H."/>
            <person name="Jorgensen S.L."/>
            <person name="Zaremba-Niedzwiedzka K."/>
            <person name="Martijn J."/>
            <person name="Lind A.E."/>
            <person name="van Eijk R."/>
            <person name="Schleper C."/>
            <person name="Guy L."/>
            <person name="Ettema T.J."/>
        </authorList>
    </citation>
    <scope>NUCLEOTIDE SEQUENCE</scope>
</reference>
<sequence>MSYLHRIARSVFGRLLVTASFIVAANQSLAQDIDFQVNNLVSLEQVVTMQERLQAETLSPMLENRIDRFEGSSSVIIQDGIRNNGETYISSSPGALAAIAQIGVANSATGVIIDSPGSSVAQFQAGRDNSSLVGIIGSANSHVSTLQIGNNLDVAVGLVDSNDTQVVYGQMGSDYNGGIVIKNAPPGTVVRLN</sequence>
<dbReference type="AlphaFoldDB" id="A0A0F9KAR9"/>
<organism evidence="1">
    <name type="scientific">marine sediment metagenome</name>
    <dbReference type="NCBI Taxonomy" id="412755"/>
    <lineage>
        <taxon>unclassified sequences</taxon>
        <taxon>metagenomes</taxon>
        <taxon>ecological metagenomes</taxon>
    </lineage>
</organism>
<comment type="caution">
    <text evidence="1">The sequence shown here is derived from an EMBL/GenBank/DDBJ whole genome shotgun (WGS) entry which is preliminary data.</text>
</comment>
<dbReference type="EMBL" id="LAZR01008391">
    <property type="protein sequence ID" value="KKM79058.1"/>
    <property type="molecule type" value="Genomic_DNA"/>
</dbReference>